<dbReference type="OrthoDB" id="357543at2"/>
<sequence>MENNKIQENKDKFLVLLKSIQRPGIDKLVDWLESKSDFFTAPASTMFHGNYEGALCEHSINVYELFSEKNKRYDLGLSEDSVKIMGLLHDICKVNFYKLSSRNKKIDGQWRAIPWYDVEDEFPIGHGEKSVIILMSYIGLTNEEKMAIRWHMGGYEPESNYRTLSVAWDKYKSGACLHTADLEASNLLEIKIDYEKSFKQTKMNI</sequence>
<dbReference type="Proteomes" id="UP000011728">
    <property type="component" value="Chromosome"/>
</dbReference>
<dbReference type="Gene3D" id="1.10.3210.10">
    <property type="entry name" value="Hypothetical protein af1432"/>
    <property type="match status" value="1"/>
</dbReference>
<feature type="domain" description="HD" evidence="1">
    <location>
        <begin position="57"/>
        <end position="156"/>
    </location>
</feature>
<reference evidence="2 3" key="1">
    <citation type="submission" date="2013-02" db="EMBL/GenBank/DDBJ databases">
        <title>Genome sequence of Clostridium saccharoperbutylacetonicum N1-4(HMT).</title>
        <authorList>
            <person name="Poehlein A."/>
            <person name="Daniel R."/>
        </authorList>
    </citation>
    <scope>NUCLEOTIDE SEQUENCE [LARGE SCALE GENOMIC DNA]</scope>
    <source>
        <strain evidence="3">N1-4(HMT)</strain>
    </source>
</reference>
<proteinExistence type="predicted"/>
<dbReference type="Pfam" id="PF01966">
    <property type="entry name" value="HD"/>
    <property type="match status" value="1"/>
</dbReference>
<dbReference type="EMBL" id="CP004121">
    <property type="protein sequence ID" value="AGF56429.1"/>
    <property type="molecule type" value="Genomic_DNA"/>
</dbReference>
<organism evidence="2 3">
    <name type="scientific">Clostridium saccharoperbutylacetonicum N1-4(HMT)</name>
    <dbReference type="NCBI Taxonomy" id="931276"/>
    <lineage>
        <taxon>Bacteria</taxon>
        <taxon>Bacillati</taxon>
        <taxon>Bacillota</taxon>
        <taxon>Clostridia</taxon>
        <taxon>Eubacteriales</taxon>
        <taxon>Clostridiaceae</taxon>
        <taxon>Clostridium</taxon>
    </lineage>
</organism>
<evidence type="ECO:0000313" key="2">
    <source>
        <dbReference type="EMBL" id="AGF56429.1"/>
    </source>
</evidence>
<dbReference type="RefSeq" id="WP_015392748.1">
    <property type="nucleotide sequence ID" value="NC_020291.1"/>
</dbReference>
<protein>
    <submittedName>
        <fullName evidence="2">Putative HD-superfamily hydrolase</fullName>
    </submittedName>
</protein>
<dbReference type="KEGG" id="csr:Cspa_c26640"/>
<dbReference type="SUPFAM" id="SSF109604">
    <property type="entry name" value="HD-domain/PDEase-like"/>
    <property type="match status" value="1"/>
</dbReference>
<name>M1MET5_9CLOT</name>
<keyword evidence="2" id="KW-0378">Hydrolase</keyword>
<dbReference type="PATRIC" id="fig|931276.5.peg.2673"/>
<dbReference type="InterPro" id="IPR006674">
    <property type="entry name" value="HD_domain"/>
</dbReference>
<dbReference type="eggNOG" id="COG3481">
    <property type="taxonomic scope" value="Bacteria"/>
</dbReference>
<dbReference type="HOGENOM" id="CLU_099360_1_0_9"/>
<evidence type="ECO:0000259" key="1">
    <source>
        <dbReference type="Pfam" id="PF01966"/>
    </source>
</evidence>
<keyword evidence="3" id="KW-1185">Reference proteome</keyword>
<accession>M1MET5</accession>
<gene>
    <name evidence="2" type="ORF">Cspa_c26640</name>
</gene>
<dbReference type="GO" id="GO:0016787">
    <property type="term" value="F:hydrolase activity"/>
    <property type="evidence" value="ECO:0007669"/>
    <property type="project" value="UniProtKB-KW"/>
</dbReference>
<dbReference type="AlphaFoldDB" id="M1MET5"/>
<evidence type="ECO:0000313" key="3">
    <source>
        <dbReference type="Proteomes" id="UP000011728"/>
    </source>
</evidence>